<keyword evidence="1" id="KW-1133">Transmembrane helix</keyword>
<feature type="transmembrane region" description="Helical" evidence="1">
    <location>
        <begin position="6"/>
        <end position="26"/>
    </location>
</feature>
<dbReference type="AlphaFoldDB" id="A0A3N2DJX1"/>
<evidence type="ECO:0000256" key="1">
    <source>
        <dbReference type="SAM" id="Phobius"/>
    </source>
</evidence>
<evidence type="ECO:0008006" key="4">
    <source>
        <dbReference type="Google" id="ProtNLM"/>
    </source>
</evidence>
<evidence type="ECO:0000313" key="2">
    <source>
        <dbReference type="EMBL" id="ROS00086.1"/>
    </source>
</evidence>
<protein>
    <recommendedName>
        <fullName evidence="4">Nitrate/nitrite sensing protein</fullName>
    </recommendedName>
</protein>
<keyword evidence="1" id="KW-0812">Transmembrane</keyword>
<sequence length="278" mass="31700">MSSTISLVWLSLLVFVTILTTLVITARRQSRLRREHQQAGLQSIAAMLETMRFIQKHRGLTSNQLSTNNNLDKEIQHKRECVNSEIHSIEETFHRIPFFKQTSWEKLTEGWESLSCHWRELEPLENITAHCHLIKLILQSLPILAAQTRINCSAVDHHLHYLLNSAPQLLEQIGQFRSLSVHALSVNNNEVELIERVVALGDTINQELIGLNSSATMSTYSHQALAETMSKVSRALTLDDEKPPLIDDVYRQTSLVIDELLANIRHQLLNISRSHNPS</sequence>
<keyword evidence="3" id="KW-1185">Reference proteome</keyword>
<reference evidence="2 3" key="1">
    <citation type="submission" date="2018-11" db="EMBL/GenBank/DDBJ databases">
        <title>Genomic Encyclopedia of Type Strains, Phase IV (KMG-IV): sequencing the most valuable type-strain genomes for metagenomic binning, comparative biology and taxonomic classification.</title>
        <authorList>
            <person name="Goeker M."/>
        </authorList>
    </citation>
    <scope>NUCLEOTIDE SEQUENCE [LARGE SCALE GENOMIC DNA]</scope>
    <source>
        <strain evidence="2 3">DSM 100316</strain>
    </source>
</reference>
<keyword evidence="1" id="KW-0472">Membrane</keyword>
<accession>A0A3N2DJX1</accession>
<name>A0A3N2DJX1_9GAMM</name>
<dbReference type="Proteomes" id="UP000275394">
    <property type="component" value="Unassembled WGS sequence"/>
</dbReference>
<proteinExistence type="predicted"/>
<comment type="caution">
    <text evidence="2">The sequence shown here is derived from an EMBL/GenBank/DDBJ whole genome shotgun (WGS) entry which is preliminary data.</text>
</comment>
<dbReference type="EMBL" id="RKHR01000005">
    <property type="protein sequence ID" value="ROS00086.1"/>
    <property type="molecule type" value="Genomic_DNA"/>
</dbReference>
<gene>
    <name evidence="2" type="ORF">EDC56_2722</name>
</gene>
<dbReference type="RefSeq" id="WP_123713072.1">
    <property type="nucleotide sequence ID" value="NZ_RKHR01000005.1"/>
</dbReference>
<evidence type="ECO:0000313" key="3">
    <source>
        <dbReference type="Proteomes" id="UP000275394"/>
    </source>
</evidence>
<organism evidence="2 3">
    <name type="scientific">Sinobacterium caligoides</name>
    <dbReference type="NCBI Taxonomy" id="933926"/>
    <lineage>
        <taxon>Bacteria</taxon>
        <taxon>Pseudomonadati</taxon>
        <taxon>Pseudomonadota</taxon>
        <taxon>Gammaproteobacteria</taxon>
        <taxon>Cellvibrionales</taxon>
        <taxon>Spongiibacteraceae</taxon>
        <taxon>Sinobacterium</taxon>
    </lineage>
</organism>